<feature type="transmembrane region" description="Helical" evidence="1">
    <location>
        <begin position="265"/>
        <end position="282"/>
    </location>
</feature>
<sequence>MVQYILQILILQISFLAIYDFLLKKDTFFNWNRIYLILTPIASLILPFIKIDFFKTETSQVYVSKLERIITVSSENITAITINNTSSNTINWWLIAYFTGVLTNIIILALKLYKLNILKSIATKTKSKNNIVILPNSSQAFSFWNTIYIGDALNTKEKEQILIHETVHLSQKHSLDQIWFELLKIVLWWNPIIYIYQSRVTILHEYIADAIVVKTINKKTYIQQLLNTTFQTQEIPFINQFYNQSLIKKRILMLLKTKSKTTSKFKYLILAPVLIGILIYTSCSDNENQIKNSTTIENSKNLNSSKPLISQEPKCPNQNSLYEKKLDNYLSIRNGKNHEAIINIISVETSKKIRTIYFSKNQTYFSRNIPEGKYKLHITYGEDYAEKMVDGKCLAYFKNEKEKVTNENLFDFNGVKTDTGYHTPSYSISLDKNFIDPNRKETLTTRRTNEPECPNQNAEYNNELDNYLKITSSKNSESIIHVTSIKSSKSIRTIHLGKNQIYLIKNIPEGKYQLHITYGKNYSEKTINGECIAYFKIENKKTINKNILDFNTLKTDRGLNVPSYNLDLSIDDNK</sequence>
<keyword evidence="1" id="KW-0812">Transmembrane</keyword>
<evidence type="ECO:0000256" key="1">
    <source>
        <dbReference type="SAM" id="Phobius"/>
    </source>
</evidence>
<evidence type="ECO:0000313" key="4">
    <source>
        <dbReference type="Proteomes" id="UP000601108"/>
    </source>
</evidence>
<dbReference type="PANTHER" id="PTHR34978">
    <property type="entry name" value="POSSIBLE SENSOR-TRANSDUCER PROTEIN BLAR"/>
    <property type="match status" value="1"/>
</dbReference>
<dbReference type="AlphaFoldDB" id="A0A918JV94"/>
<dbReference type="PANTHER" id="PTHR34978:SF3">
    <property type="entry name" value="SLR0241 PROTEIN"/>
    <property type="match status" value="1"/>
</dbReference>
<organism evidence="3 4">
    <name type="scientific">Aquimarina muelleri</name>
    <dbReference type="NCBI Taxonomy" id="279356"/>
    <lineage>
        <taxon>Bacteria</taxon>
        <taxon>Pseudomonadati</taxon>
        <taxon>Bacteroidota</taxon>
        <taxon>Flavobacteriia</taxon>
        <taxon>Flavobacteriales</taxon>
        <taxon>Flavobacteriaceae</taxon>
        <taxon>Aquimarina</taxon>
    </lineage>
</organism>
<feature type="domain" description="Peptidase M56" evidence="2">
    <location>
        <begin position="116"/>
        <end position="254"/>
    </location>
</feature>
<reference evidence="3 4" key="1">
    <citation type="journal article" date="2014" name="Int. J. Syst. Evol. Microbiol.">
        <title>Complete genome sequence of Corynebacterium casei LMG S-19264T (=DSM 44701T), isolated from a smear-ripened cheese.</title>
        <authorList>
            <consortium name="US DOE Joint Genome Institute (JGI-PGF)"/>
            <person name="Walter F."/>
            <person name="Albersmeier A."/>
            <person name="Kalinowski J."/>
            <person name="Ruckert C."/>
        </authorList>
    </citation>
    <scope>NUCLEOTIDE SEQUENCE [LARGE SCALE GENOMIC DNA]</scope>
    <source>
        <strain evidence="3 4">KCTC 12285</strain>
    </source>
</reference>
<dbReference type="InterPro" id="IPR008756">
    <property type="entry name" value="Peptidase_M56"/>
</dbReference>
<feature type="transmembrane region" description="Helical" evidence="1">
    <location>
        <begin position="6"/>
        <end position="22"/>
    </location>
</feature>
<evidence type="ECO:0000259" key="2">
    <source>
        <dbReference type="Pfam" id="PF05569"/>
    </source>
</evidence>
<dbReference type="EMBL" id="BMWS01000016">
    <property type="protein sequence ID" value="GGX22187.1"/>
    <property type="molecule type" value="Genomic_DNA"/>
</dbReference>
<comment type="caution">
    <text evidence="3">The sequence shown here is derived from an EMBL/GenBank/DDBJ whole genome shotgun (WGS) entry which is preliminary data.</text>
</comment>
<feature type="transmembrane region" description="Helical" evidence="1">
    <location>
        <begin position="34"/>
        <end position="51"/>
    </location>
</feature>
<keyword evidence="4" id="KW-1185">Reference proteome</keyword>
<gene>
    <name evidence="3" type="ORF">GCM10007384_24240</name>
</gene>
<proteinExistence type="predicted"/>
<feature type="transmembrane region" description="Helical" evidence="1">
    <location>
        <begin position="90"/>
        <end position="110"/>
    </location>
</feature>
<accession>A0A918JV94</accession>
<dbReference type="Pfam" id="PF05569">
    <property type="entry name" value="Peptidase_M56"/>
    <property type="match status" value="1"/>
</dbReference>
<dbReference type="CDD" id="cd07341">
    <property type="entry name" value="M56_BlaR1_MecR1_like"/>
    <property type="match status" value="1"/>
</dbReference>
<protein>
    <recommendedName>
        <fullName evidence="2">Peptidase M56 domain-containing protein</fullName>
    </recommendedName>
</protein>
<dbReference type="InterPro" id="IPR052173">
    <property type="entry name" value="Beta-lactam_resp_regulator"/>
</dbReference>
<keyword evidence="1" id="KW-1133">Transmembrane helix</keyword>
<dbReference type="RefSeq" id="WP_051316692.1">
    <property type="nucleotide sequence ID" value="NZ_BMWS01000016.1"/>
</dbReference>
<evidence type="ECO:0000313" key="3">
    <source>
        <dbReference type="EMBL" id="GGX22187.1"/>
    </source>
</evidence>
<keyword evidence="1" id="KW-0472">Membrane</keyword>
<dbReference type="Proteomes" id="UP000601108">
    <property type="component" value="Unassembled WGS sequence"/>
</dbReference>
<name>A0A918JV94_9FLAO</name>